<evidence type="ECO:0000313" key="1">
    <source>
        <dbReference type="EMBL" id="GFU58088.1"/>
    </source>
</evidence>
<name>A0A8X6UMT9_NEPPI</name>
<dbReference type="Proteomes" id="UP000887013">
    <property type="component" value="Unassembled WGS sequence"/>
</dbReference>
<proteinExistence type="predicted"/>
<dbReference type="OrthoDB" id="8056049at2759"/>
<evidence type="ECO:0000313" key="2">
    <source>
        <dbReference type="Proteomes" id="UP000887013"/>
    </source>
</evidence>
<comment type="caution">
    <text evidence="1">The sequence shown here is derived from an EMBL/GenBank/DDBJ whole genome shotgun (WGS) entry which is preliminary data.</text>
</comment>
<keyword evidence="2" id="KW-1185">Reference proteome</keyword>
<sequence>MAEIVNSVYGPDPVTDNYVQFRFHRFRSSIFDAHDVPRTSRPIVKNVDKITEITAFDRHVTSRSTAQELKIDH</sequence>
<dbReference type="EMBL" id="BMAW01040021">
    <property type="protein sequence ID" value="GFU58088.1"/>
    <property type="molecule type" value="Genomic_DNA"/>
</dbReference>
<dbReference type="AlphaFoldDB" id="A0A8X6UMT9"/>
<organism evidence="1 2">
    <name type="scientific">Nephila pilipes</name>
    <name type="common">Giant wood spider</name>
    <name type="synonym">Nephila maculata</name>
    <dbReference type="NCBI Taxonomy" id="299642"/>
    <lineage>
        <taxon>Eukaryota</taxon>
        <taxon>Metazoa</taxon>
        <taxon>Ecdysozoa</taxon>
        <taxon>Arthropoda</taxon>
        <taxon>Chelicerata</taxon>
        <taxon>Arachnida</taxon>
        <taxon>Araneae</taxon>
        <taxon>Araneomorphae</taxon>
        <taxon>Entelegynae</taxon>
        <taxon>Araneoidea</taxon>
        <taxon>Nephilidae</taxon>
        <taxon>Nephila</taxon>
    </lineage>
</organism>
<gene>
    <name evidence="1" type="ORF">NPIL_295671</name>
</gene>
<protein>
    <submittedName>
        <fullName evidence="1">Uncharacterized protein</fullName>
    </submittedName>
</protein>
<accession>A0A8X6UMT9</accession>
<reference evidence="1" key="1">
    <citation type="submission" date="2020-08" db="EMBL/GenBank/DDBJ databases">
        <title>Multicomponent nature underlies the extraordinary mechanical properties of spider dragline silk.</title>
        <authorList>
            <person name="Kono N."/>
            <person name="Nakamura H."/>
            <person name="Mori M."/>
            <person name="Yoshida Y."/>
            <person name="Ohtoshi R."/>
            <person name="Malay A.D."/>
            <person name="Moran D.A.P."/>
            <person name="Tomita M."/>
            <person name="Numata K."/>
            <person name="Arakawa K."/>
        </authorList>
    </citation>
    <scope>NUCLEOTIDE SEQUENCE</scope>
</reference>